<evidence type="ECO:0000313" key="3">
    <source>
        <dbReference type="EMBL" id="VDC28198.1"/>
    </source>
</evidence>
<dbReference type="GO" id="GO:0047001">
    <property type="term" value="F:2-dehydro-3-deoxy-D-gluconate 5-dehydrogenase activity"/>
    <property type="evidence" value="ECO:0007669"/>
    <property type="project" value="UniProtKB-EC"/>
</dbReference>
<dbReference type="PANTHER" id="PTHR42760:SF115">
    <property type="entry name" value="3-OXOACYL-[ACYL-CARRIER-PROTEIN] REDUCTASE FABG"/>
    <property type="match status" value="1"/>
</dbReference>
<dbReference type="RefSeq" id="WP_345788896.1">
    <property type="nucleotide sequence ID" value="NZ_CBCRXF010000005.1"/>
</dbReference>
<dbReference type="InterPro" id="IPR036291">
    <property type="entry name" value="NAD(P)-bd_dom_sf"/>
</dbReference>
<evidence type="ECO:0000256" key="2">
    <source>
        <dbReference type="ARBA" id="ARBA00023002"/>
    </source>
</evidence>
<keyword evidence="2 3" id="KW-0560">Oxidoreductase</keyword>
<dbReference type="InterPro" id="IPR002347">
    <property type="entry name" value="SDR_fam"/>
</dbReference>
<comment type="similarity">
    <text evidence="1">Belongs to the short-chain dehydrogenases/reductases (SDR) family.</text>
</comment>
<evidence type="ECO:0000256" key="1">
    <source>
        <dbReference type="ARBA" id="ARBA00006484"/>
    </source>
</evidence>
<dbReference type="SUPFAM" id="SSF51735">
    <property type="entry name" value="NAD(P)-binding Rossmann-fold domains"/>
    <property type="match status" value="1"/>
</dbReference>
<accession>A0A3P5XBG3</accession>
<dbReference type="PANTHER" id="PTHR42760">
    <property type="entry name" value="SHORT-CHAIN DEHYDROGENASES/REDUCTASES FAMILY MEMBER"/>
    <property type="match status" value="1"/>
</dbReference>
<keyword evidence="4" id="KW-1185">Reference proteome</keyword>
<dbReference type="EMBL" id="UXAV01000041">
    <property type="protein sequence ID" value="VDC28198.1"/>
    <property type="molecule type" value="Genomic_DNA"/>
</dbReference>
<dbReference type="Gene3D" id="3.40.50.720">
    <property type="entry name" value="NAD(P)-binding Rossmann-like Domain"/>
    <property type="match status" value="1"/>
</dbReference>
<name>A0A3P5XBG3_9BACL</name>
<evidence type="ECO:0000313" key="4">
    <source>
        <dbReference type="Proteomes" id="UP000270468"/>
    </source>
</evidence>
<sequence length="109" mass="11782">MSTFIANTEAQSAYNTSKAAVAMMTKTMTSEWIGDNIRVNAIAPGYMKTEMTKLIFELGGELAHVLDMFPMKCLGEPHELGGLAIYLASEASSFVTGSSFIVDGGYTIW</sequence>
<dbReference type="PRINTS" id="PR00081">
    <property type="entry name" value="GDHRDH"/>
</dbReference>
<dbReference type="AlphaFoldDB" id="A0A3P5XBG3"/>
<organism evidence="3 4">
    <name type="scientific">Filibacter tadaridae</name>
    <dbReference type="NCBI Taxonomy" id="2483811"/>
    <lineage>
        <taxon>Bacteria</taxon>
        <taxon>Bacillati</taxon>
        <taxon>Bacillota</taxon>
        <taxon>Bacilli</taxon>
        <taxon>Bacillales</taxon>
        <taxon>Caryophanaceae</taxon>
        <taxon>Filibacter</taxon>
    </lineage>
</organism>
<gene>
    <name evidence="3" type="primary">kduD</name>
    <name evidence="3" type="ORF">FILTAD_01814</name>
</gene>
<dbReference type="Proteomes" id="UP000270468">
    <property type="component" value="Unassembled WGS sequence"/>
</dbReference>
<reference evidence="3 4" key="1">
    <citation type="submission" date="2018-11" db="EMBL/GenBank/DDBJ databases">
        <authorList>
            <person name="Criscuolo A."/>
        </authorList>
    </citation>
    <scope>NUCLEOTIDE SEQUENCE [LARGE SCALE GENOMIC DNA]</scope>
    <source>
        <strain evidence="3">ATB-66</strain>
    </source>
</reference>
<proteinExistence type="inferred from homology"/>
<dbReference type="Pfam" id="PF13561">
    <property type="entry name" value="adh_short_C2"/>
    <property type="match status" value="1"/>
</dbReference>
<protein>
    <submittedName>
        <fullName evidence="3">2-dehydro-3-deoxy-D-gluconate 5-dehydrogenase</fullName>
        <ecNumber evidence="3">1.1.1.127</ecNumber>
    </submittedName>
</protein>
<dbReference type="EC" id="1.1.1.127" evidence="3"/>